<name>A0A2H0USR7_9BACT</name>
<protein>
    <submittedName>
        <fullName evidence="1">Uncharacterized protein</fullName>
    </submittedName>
</protein>
<dbReference type="Proteomes" id="UP000231157">
    <property type="component" value="Unassembled WGS sequence"/>
</dbReference>
<organism evidence="1 2">
    <name type="scientific">Candidatus Harrisonbacteria bacterium CG10_big_fil_rev_8_21_14_0_10_40_38</name>
    <dbReference type="NCBI Taxonomy" id="1974583"/>
    <lineage>
        <taxon>Bacteria</taxon>
        <taxon>Candidatus Harrisoniibacteriota</taxon>
    </lineage>
</organism>
<evidence type="ECO:0000313" key="1">
    <source>
        <dbReference type="EMBL" id="PIR89452.1"/>
    </source>
</evidence>
<dbReference type="AlphaFoldDB" id="A0A2H0USR7"/>
<gene>
    <name evidence="1" type="ORF">COU07_00945</name>
</gene>
<evidence type="ECO:0000313" key="2">
    <source>
        <dbReference type="Proteomes" id="UP000231157"/>
    </source>
</evidence>
<comment type="caution">
    <text evidence="1">The sequence shown here is derived from an EMBL/GenBank/DDBJ whole genome shotgun (WGS) entry which is preliminary data.</text>
</comment>
<proteinExistence type="predicted"/>
<reference evidence="2" key="1">
    <citation type="submission" date="2017-09" db="EMBL/GenBank/DDBJ databases">
        <title>Depth-based differentiation of microbial function through sediment-hosted aquifers and enrichment of novel symbionts in the deep terrestrial subsurface.</title>
        <authorList>
            <person name="Probst A.J."/>
            <person name="Ladd B."/>
            <person name="Jarett J.K."/>
            <person name="Geller-Mcgrath D.E."/>
            <person name="Sieber C.M.K."/>
            <person name="Emerson J.B."/>
            <person name="Anantharaman K."/>
            <person name="Thomas B.C."/>
            <person name="Malmstrom R."/>
            <person name="Stieglmeier M."/>
            <person name="Klingl A."/>
            <person name="Woyke T."/>
            <person name="Ryan C.M."/>
            <person name="Banfield J.F."/>
        </authorList>
    </citation>
    <scope>NUCLEOTIDE SEQUENCE [LARGE SCALE GENOMIC DNA]</scope>
</reference>
<accession>A0A2H0USR7</accession>
<sequence length="61" mass="7231">MALKRWIRWNDHEAEVFIEETNHPVVIVRVNQELVEMFESGKNPNPRLIASIEENTEQVED</sequence>
<dbReference type="EMBL" id="PFAZ01000001">
    <property type="protein sequence ID" value="PIR89452.1"/>
    <property type="molecule type" value="Genomic_DNA"/>
</dbReference>